<feature type="binding site" evidence="5">
    <location>
        <position position="232"/>
    </location>
    <ligand>
        <name>[4Fe-4S] cluster</name>
        <dbReference type="ChEBI" id="CHEBI:49883"/>
    </ligand>
</feature>
<feature type="binding site" evidence="5">
    <location>
        <position position="261"/>
    </location>
    <ligand>
        <name>(2E)-4-hydroxy-3-methylbut-2-enyl diphosphate</name>
        <dbReference type="ChEBI" id="CHEBI:128753"/>
    </ligand>
</feature>
<accession>A0A428Z546</accession>
<gene>
    <name evidence="5 6" type="primary">ispH</name>
    <name evidence="6" type="ORF">DMH04_26565</name>
</gene>
<evidence type="ECO:0000256" key="3">
    <source>
        <dbReference type="ARBA" id="ARBA00023004"/>
    </source>
</evidence>
<feature type="binding site" evidence="5">
    <location>
        <position position="112"/>
    </location>
    <ligand>
        <name>isopentenyl diphosphate</name>
        <dbReference type="ChEBI" id="CHEBI:128769"/>
    </ligand>
</feature>
<dbReference type="PANTHER" id="PTHR30426:SF0">
    <property type="entry name" value="4-HYDROXY-3-METHYLBUT-2-ENYL DIPHOSPHATE REDUCTASE"/>
    <property type="match status" value="1"/>
</dbReference>
<feature type="binding site" evidence="5">
    <location>
        <position position="79"/>
    </location>
    <ligand>
        <name>(2E)-4-hydroxy-3-methylbut-2-enyl diphosphate</name>
        <dbReference type="ChEBI" id="CHEBI:128753"/>
    </ligand>
</feature>
<feature type="binding site" evidence="5">
    <location>
        <position position="112"/>
    </location>
    <ligand>
        <name>dimethylallyl diphosphate</name>
        <dbReference type="ChEBI" id="CHEBI:57623"/>
    </ligand>
</feature>
<feature type="binding site" evidence="5">
    <location>
        <position position="260"/>
    </location>
    <ligand>
        <name>dimethylallyl diphosphate</name>
        <dbReference type="ChEBI" id="CHEBI:57623"/>
    </ligand>
</feature>
<dbReference type="InterPro" id="IPR003451">
    <property type="entry name" value="LytB/IspH"/>
</dbReference>
<dbReference type="EMBL" id="QHKI01000024">
    <property type="protein sequence ID" value="RSM81913.1"/>
    <property type="molecule type" value="Genomic_DNA"/>
</dbReference>
<comment type="function">
    <text evidence="5">Catalyzes the conversion of 1-hydroxy-2-methyl-2-(E)-butenyl 4-diphosphate (HMBPP) into a mixture of isopentenyl diphosphate (IPP) and dimethylallyl diphosphate (DMAPP). Acts in the terminal step of the DOXP/MEP pathway for isoprenoid precursor biosynthesis.</text>
</comment>
<feature type="binding site" evidence="5">
    <location>
        <position position="79"/>
    </location>
    <ligand>
        <name>dimethylallyl diphosphate</name>
        <dbReference type="ChEBI" id="CHEBI:57623"/>
    </ligand>
</feature>
<feature type="binding site" evidence="5">
    <location>
        <position position="202"/>
    </location>
    <ligand>
        <name>(2E)-4-hydroxy-3-methylbut-2-enyl diphosphate</name>
        <dbReference type="ChEBI" id="CHEBI:128753"/>
    </ligand>
</feature>
<dbReference type="AlphaFoldDB" id="A0A428Z546"/>
<feature type="binding site" evidence="5">
    <location>
        <position position="304"/>
    </location>
    <ligand>
        <name>isopentenyl diphosphate</name>
        <dbReference type="ChEBI" id="CHEBI:128769"/>
    </ligand>
</feature>
<proteinExistence type="inferred from homology"/>
<feature type="binding site" evidence="5">
    <location>
        <position position="304"/>
    </location>
    <ligand>
        <name>(2E)-4-hydroxy-3-methylbut-2-enyl diphosphate</name>
        <dbReference type="ChEBI" id="CHEBI:128753"/>
    </ligand>
</feature>
<comment type="caution">
    <text evidence="6">The sequence shown here is derived from an EMBL/GenBank/DDBJ whole genome shotgun (WGS) entry which is preliminary data.</text>
</comment>
<keyword evidence="2 5" id="KW-0479">Metal-binding</keyword>
<dbReference type="UniPathway" id="UPA00059">
    <property type="reaction ID" value="UER00105"/>
</dbReference>
<protein>
    <recommendedName>
        <fullName evidence="5">4-hydroxy-3-methylbut-2-enyl diphosphate reductase</fullName>
        <shortName evidence="5">HMBPP reductase</shortName>
        <ecNumber evidence="5">1.17.7.4</ecNumber>
    </recommendedName>
</protein>
<feature type="binding site" evidence="5">
    <location>
        <position position="262"/>
    </location>
    <ligand>
        <name>isopentenyl diphosphate</name>
        <dbReference type="ChEBI" id="CHEBI:128769"/>
    </ligand>
</feature>
<evidence type="ECO:0000313" key="6">
    <source>
        <dbReference type="EMBL" id="RSM81913.1"/>
    </source>
</evidence>
<feature type="active site" description="Proton donor" evidence="5">
    <location>
        <position position="164"/>
    </location>
</feature>
<feature type="binding site" evidence="5">
    <location>
        <position position="262"/>
    </location>
    <ligand>
        <name>(2E)-4-hydroxy-3-methylbut-2-enyl diphosphate</name>
        <dbReference type="ChEBI" id="CHEBI:128753"/>
    </ligand>
</feature>
<comment type="pathway">
    <text evidence="5">Isoprenoid biosynthesis; dimethylallyl diphosphate biosynthesis; dimethylallyl diphosphate from (2E)-4-hydroxy-3-methylbutenyl diphosphate: step 1/1.</text>
</comment>
<comment type="pathway">
    <text evidence="5">Isoprenoid biosynthesis; isopentenyl diphosphate biosynthesis via DXP pathway; isopentenyl diphosphate from 1-deoxy-D-xylulose 5-phosphate: step 6/6.</text>
</comment>
<reference evidence="6 7" key="1">
    <citation type="submission" date="2018-05" db="EMBL/GenBank/DDBJ databases">
        <title>Evolution of GPA BGCs.</title>
        <authorList>
            <person name="Waglechner N."/>
            <person name="Wright G.D."/>
        </authorList>
    </citation>
    <scope>NUCLEOTIDE SEQUENCE [LARGE SCALE GENOMIC DNA]</scope>
    <source>
        <strain evidence="6 7">A82846</strain>
    </source>
</reference>
<keyword evidence="5" id="KW-0560">Oxidoreductase</keyword>
<evidence type="ECO:0000256" key="4">
    <source>
        <dbReference type="ARBA" id="ARBA00023014"/>
    </source>
</evidence>
<comment type="catalytic activity">
    <reaction evidence="5">
        <text>dimethylallyl diphosphate + 2 oxidized [2Fe-2S]-[ferredoxin] + H2O = (2E)-4-hydroxy-3-methylbut-2-enyl diphosphate + 2 reduced [2Fe-2S]-[ferredoxin] + 2 H(+)</text>
        <dbReference type="Rhea" id="RHEA:24825"/>
        <dbReference type="Rhea" id="RHEA-COMP:10000"/>
        <dbReference type="Rhea" id="RHEA-COMP:10001"/>
        <dbReference type="ChEBI" id="CHEBI:15377"/>
        <dbReference type="ChEBI" id="CHEBI:15378"/>
        <dbReference type="ChEBI" id="CHEBI:33737"/>
        <dbReference type="ChEBI" id="CHEBI:33738"/>
        <dbReference type="ChEBI" id="CHEBI:57623"/>
        <dbReference type="ChEBI" id="CHEBI:128753"/>
        <dbReference type="EC" id="1.17.7.4"/>
    </reaction>
</comment>
<dbReference type="GO" id="GO:0050992">
    <property type="term" value="P:dimethylallyl diphosphate biosynthetic process"/>
    <property type="evidence" value="ECO:0007669"/>
    <property type="project" value="UniProtKB-UniRule"/>
</dbReference>
<dbReference type="GO" id="GO:0051745">
    <property type="term" value="F:4-hydroxy-3-methylbut-2-enyl diphosphate reductase activity"/>
    <property type="evidence" value="ECO:0007669"/>
    <property type="project" value="UniProtKB-UniRule"/>
</dbReference>
<organism evidence="6 7">
    <name type="scientific">Kibdelosporangium aridum</name>
    <dbReference type="NCBI Taxonomy" id="2030"/>
    <lineage>
        <taxon>Bacteria</taxon>
        <taxon>Bacillati</taxon>
        <taxon>Actinomycetota</taxon>
        <taxon>Actinomycetes</taxon>
        <taxon>Pseudonocardiales</taxon>
        <taxon>Pseudonocardiaceae</taxon>
        <taxon>Kibdelosporangium</taxon>
    </lineage>
</organism>
<feature type="binding site" evidence="5">
    <location>
        <position position="261"/>
    </location>
    <ligand>
        <name>dimethylallyl diphosphate</name>
        <dbReference type="ChEBI" id="CHEBI:57623"/>
    </ligand>
</feature>
<dbReference type="GO" id="GO:0019288">
    <property type="term" value="P:isopentenyl diphosphate biosynthetic process, methylerythritol 4-phosphate pathway"/>
    <property type="evidence" value="ECO:0007669"/>
    <property type="project" value="UniProtKB-UniRule"/>
</dbReference>
<evidence type="ECO:0000256" key="2">
    <source>
        <dbReference type="ARBA" id="ARBA00022723"/>
    </source>
</evidence>
<evidence type="ECO:0000313" key="7">
    <source>
        <dbReference type="Proteomes" id="UP000287547"/>
    </source>
</evidence>
<feature type="binding site" evidence="5">
    <location>
        <position position="162"/>
    </location>
    <ligand>
        <name>dimethylallyl diphosphate</name>
        <dbReference type="ChEBI" id="CHEBI:57623"/>
    </ligand>
</feature>
<dbReference type="NCBIfam" id="TIGR00216">
    <property type="entry name" value="ispH_lytB"/>
    <property type="match status" value="1"/>
</dbReference>
<feature type="binding site" evidence="5">
    <location>
        <position position="50"/>
    </location>
    <ligand>
        <name>[4Fe-4S] cluster</name>
        <dbReference type="ChEBI" id="CHEBI:49883"/>
    </ligand>
</feature>
<feature type="binding site" evidence="5">
    <location>
        <position position="79"/>
    </location>
    <ligand>
        <name>isopentenyl diphosphate</name>
        <dbReference type="ChEBI" id="CHEBI:128769"/>
    </ligand>
</feature>
<dbReference type="Proteomes" id="UP000287547">
    <property type="component" value="Unassembled WGS sequence"/>
</dbReference>
<feature type="binding site" evidence="5">
    <location>
        <position position="112"/>
    </location>
    <ligand>
        <name>(2E)-4-hydroxy-3-methylbut-2-enyl diphosphate</name>
        <dbReference type="ChEBI" id="CHEBI:128753"/>
    </ligand>
</feature>
<feature type="binding site" evidence="5">
    <location>
        <position position="262"/>
    </location>
    <ligand>
        <name>dimethylallyl diphosphate</name>
        <dbReference type="ChEBI" id="CHEBI:57623"/>
    </ligand>
</feature>
<name>A0A428Z546_KIBAR</name>
<dbReference type="HAMAP" id="MF_00191">
    <property type="entry name" value="IspH"/>
    <property type="match status" value="1"/>
</dbReference>
<dbReference type="EC" id="1.17.7.4" evidence="5"/>
<dbReference type="Gene3D" id="3.40.1010.20">
    <property type="entry name" value="4-hydroxy-3-methylbut-2-enyl diphosphate reductase, catalytic domain"/>
    <property type="match status" value="2"/>
</dbReference>
<keyword evidence="1 5" id="KW-0004">4Fe-4S</keyword>
<sequence>MVETNRLPHKVFRSPYEVITVDTSHELHVAPYRTREPRLRVVLAEPRGFCAGVERAIAMVERALEIYGAPVYVRKQIVHNQHVVTELERKGARFVDSEEDVPEGEVCVFSAHGVSPLVRSQADARGLRVVDATCPLVAKVHQQAKRTVRGDRVLLLIGHANHEETEGTFGEAPERTILVETVADVDRLDLSPDTPIGYLTQTTLSVDDTAAVVTRIRQRFTDVREPDSETICYATQNRQNGVKSLAGQCDLVLVVGSENSSNAQRMVEVARQAGVASHLVPDPSIVDPSWLADVRVVGVSAGASTPQALVDLLLERLAQSGFRDIAVDTTSTEDVLFAVPANLTVQRKHPER</sequence>
<comment type="similarity">
    <text evidence="5">Belongs to the IspH family.</text>
</comment>
<dbReference type="Pfam" id="PF02401">
    <property type="entry name" value="LYTB"/>
    <property type="match status" value="1"/>
</dbReference>
<keyword evidence="5" id="KW-0414">Isoprene biosynthesis</keyword>
<comment type="cofactor">
    <cofactor evidence="5">
        <name>[4Fe-4S] cluster</name>
        <dbReference type="ChEBI" id="CHEBI:49883"/>
    </cofactor>
    <text evidence="5">Binds 1 [4Fe-4S] cluster per subunit.</text>
</comment>
<evidence type="ECO:0000256" key="1">
    <source>
        <dbReference type="ARBA" id="ARBA00022485"/>
    </source>
</evidence>
<keyword evidence="4 5" id="KW-0411">Iron-sulfur</keyword>
<feature type="binding site" evidence="5">
    <location>
        <position position="134"/>
    </location>
    <ligand>
        <name>[4Fe-4S] cluster</name>
        <dbReference type="ChEBI" id="CHEBI:49883"/>
    </ligand>
</feature>
<feature type="binding site" evidence="5">
    <location>
        <position position="260"/>
    </location>
    <ligand>
        <name>isopentenyl diphosphate</name>
        <dbReference type="ChEBI" id="CHEBI:128769"/>
    </ligand>
</feature>
<dbReference type="GO" id="GO:0051539">
    <property type="term" value="F:4 iron, 4 sulfur cluster binding"/>
    <property type="evidence" value="ECO:0007669"/>
    <property type="project" value="UniProtKB-UniRule"/>
</dbReference>
<dbReference type="GO" id="GO:0016114">
    <property type="term" value="P:terpenoid biosynthetic process"/>
    <property type="evidence" value="ECO:0007669"/>
    <property type="project" value="UniProtKB-UniRule"/>
</dbReference>
<dbReference type="UniPathway" id="UPA00056">
    <property type="reaction ID" value="UER00097"/>
</dbReference>
<feature type="binding site" evidence="5">
    <location>
        <position position="162"/>
    </location>
    <ligand>
        <name>(2E)-4-hydroxy-3-methylbut-2-enyl diphosphate</name>
        <dbReference type="ChEBI" id="CHEBI:128753"/>
    </ligand>
</feature>
<dbReference type="Gene3D" id="3.40.50.11270">
    <property type="match status" value="1"/>
</dbReference>
<keyword evidence="3 5" id="KW-0408">Iron</keyword>
<dbReference type="OrthoDB" id="9804068at2"/>
<dbReference type="GO" id="GO:0046872">
    <property type="term" value="F:metal ion binding"/>
    <property type="evidence" value="ECO:0007669"/>
    <property type="project" value="UniProtKB-KW"/>
</dbReference>
<comment type="catalytic activity">
    <reaction evidence="5">
        <text>isopentenyl diphosphate + 2 oxidized [2Fe-2S]-[ferredoxin] + H2O = (2E)-4-hydroxy-3-methylbut-2-enyl diphosphate + 2 reduced [2Fe-2S]-[ferredoxin] + 2 H(+)</text>
        <dbReference type="Rhea" id="RHEA:24488"/>
        <dbReference type="Rhea" id="RHEA-COMP:10000"/>
        <dbReference type="Rhea" id="RHEA-COMP:10001"/>
        <dbReference type="ChEBI" id="CHEBI:15377"/>
        <dbReference type="ChEBI" id="CHEBI:15378"/>
        <dbReference type="ChEBI" id="CHEBI:33737"/>
        <dbReference type="ChEBI" id="CHEBI:33738"/>
        <dbReference type="ChEBI" id="CHEBI:128753"/>
        <dbReference type="ChEBI" id="CHEBI:128769"/>
        <dbReference type="EC" id="1.17.7.4"/>
    </reaction>
</comment>
<feature type="binding site" evidence="5">
    <location>
        <position position="162"/>
    </location>
    <ligand>
        <name>isopentenyl diphosphate</name>
        <dbReference type="ChEBI" id="CHEBI:128769"/>
    </ligand>
</feature>
<feature type="binding site" evidence="5">
    <location>
        <position position="260"/>
    </location>
    <ligand>
        <name>(2E)-4-hydroxy-3-methylbut-2-enyl diphosphate</name>
        <dbReference type="ChEBI" id="CHEBI:128753"/>
    </ligand>
</feature>
<dbReference type="PANTHER" id="PTHR30426">
    <property type="entry name" value="4-HYDROXY-3-METHYLBUT-2-ENYL DIPHOSPHATE REDUCTASE"/>
    <property type="match status" value="1"/>
</dbReference>
<dbReference type="CDD" id="cd13944">
    <property type="entry name" value="lytB_ispH"/>
    <property type="match status" value="1"/>
</dbReference>
<feature type="binding site" evidence="5">
    <location>
        <position position="304"/>
    </location>
    <ligand>
        <name>dimethylallyl diphosphate</name>
        <dbReference type="ChEBI" id="CHEBI:57623"/>
    </ligand>
</feature>
<evidence type="ECO:0000256" key="5">
    <source>
        <dbReference type="HAMAP-Rule" id="MF_00191"/>
    </source>
</evidence>
<feature type="binding site" evidence="5">
    <location>
        <position position="261"/>
    </location>
    <ligand>
        <name>isopentenyl diphosphate</name>
        <dbReference type="ChEBI" id="CHEBI:128769"/>
    </ligand>
</feature>